<feature type="domain" description="SKP1 component POZ" evidence="5">
    <location>
        <begin position="4"/>
        <end position="68"/>
    </location>
</feature>
<dbReference type="InterPro" id="IPR001232">
    <property type="entry name" value="SKP1-like"/>
</dbReference>
<dbReference type="SUPFAM" id="SSF81382">
    <property type="entry name" value="Skp1 dimerisation domain-like"/>
    <property type="match status" value="1"/>
</dbReference>
<dbReference type="InterPro" id="IPR016073">
    <property type="entry name" value="Skp1_comp_POZ"/>
</dbReference>
<dbReference type="Pfam" id="PF03931">
    <property type="entry name" value="Skp1_POZ"/>
    <property type="match status" value="1"/>
</dbReference>
<reference evidence="6" key="1">
    <citation type="submission" date="2020-09" db="EMBL/GenBank/DDBJ databases">
        <authorList>
            <person name="Kikuchi T."/>
        </authorList>
    </citation>
    <scope>NUCLEOTIDE SEQUENCE</scope>
    <source>
        <strain evidence="6">SH1</strain>
    </source>
</reference>
<dbReference type="CDD" id="cd18322">
    <property type="entry name" value="BTB_POZ_SKP1"/>
    <property type="match status" value="1"/>
</dbReference>
<dbReference type="PIRSF" id="PIRSF028729">
    <property type="entry name" value="E3_ubiquit_lig_SCF_Skp"/>
    <property type="match status" value="1"/>
</dbReference>
<dbReference type="Proteomes" id="UP000614601">
    <property type="component" value="Unassembled WGS sequence"/>
</dbReference>
<evidence type="ECO:0000259" key="5">
    <source>
        <dbReference type="Pfam" id="PF03931"/>
    </source>
</evidence>
<proteinExistence type="inferred from homology"/>
<dbReference type="InterPro" id="IPR016072">
    <property type="entry name" value="Skp1_comp_dimer"/>
</dbReference>
<dbReference type="FunFam" id="3.30.710.10:FF:000124">
    <property type="entry name" value="Protein CBG09126"/>
    <property type="match status" value="1"/>
</dbReference>
<evidence type="ECO:0000313" key="6">
    <source>
        <dbReference type="EMBL" id="CAD5209130.1"/>
    </source>
</evidence>
<comment type="function">
    <text evidence="3">Probable essential component of SCF (SKP1-CUL1-F-box protein) E3 ubiquitin-protein ligase complexes, which mediate the ubiquitination and subsequent proteasomal degradation of target proteins. Regulates cell proliferation during embryonic and larval development.</text>
</comment>
<evidence type="ECO:0000313" key="7">
    <source>
        <dbReference type="Proteomes" id="UP000614601"/>
    </source>
</evidence>
<keyword evidence="7" id="KW-1185">Reference proteome</keyword>
<dbReference type="InterPro" id="IPR016897">
    <property type="entry name" value="SKP1"/>
</dbReference>
<dbReference type="EMBL" id="CAJFCW020000002">
    <property type="protein sequence ID" value="CAG9088549.1"/>
    <property type="molecule type" value="Genomic_DNA"/>
</dbReference>
<evidence type="ECO:0000256" key="1">
    <source>
        <dbReference type="ARBA" id="ARBA00009993"/>
    </source>
</evidence>
<protein>
    <recommendedName>
        <fullName evidence="3">Skp1-related protein</fullName>
    </recommendedName>
</protein>
<dbReference type="PANTHER" id="PTHR11165">
    <property type="entry name" value="SKP1"/>
    <property type="match status" value="1"/>
</dbReference>
<dbReference type="InterPro" id="IPR011333">
    <property type="entry name" value="SKP1/BTB/POZ_sf"/>
</dbReference>
<dbReference type="Gene3D" id="3.30.710.10">
    <property type="entry name" value="Potassium Channel Kv1.1, Chain A"/>
    <property type="match status" value="1"/>
</dbReference>
<dbReference type="Proteomes" id="UP000783686">
    <property type="component" value="Unassembled WGS sequence"/>
</dbReference>
<accession>A0A811K0W6</accession>
<dbReference type="SUPFAM" id="SSF54695">
    <property type="entry name" value="POZ domain"/>
    <property type="match status" value="1"/>
</dbReference>
<gene>
    <name evidence="6" type="ORF">BOKJ2_LOCUS2526</name>
</gene>
<dbReference type="UniPathway" id="UPA00143"/>
<comment type="similarity">
    <text evidence="1 3">Belongs to the SKP1 family.</text>
</comment>
<dbReference type="SMART" id="SM00512">
    <property type="entry name" value="Skp1"/>
    <property type="match status" value="1"/>
</dbReference>
<dbReference type="InterPro" id="IPR036296">
    <property type="entry name" value="SKP1-like_dim_sf"/>
</dbReference>
<dbReference type="AlphaFoldDB" id="A0A811K0W6"/>
<organism evidence="6 7">
    <name type="scientific">Bursaphelenchus okinawaensis</name>
    <dbReference type="NCBI Taxonomy" id="465554"/>
    <lineage>
        <taxon>Eukaryota</taxon>
        <taxon>Metazoa</taxon>
        <taxon>Ecdysozoa</taxon>
        <taxon>Nematoda</taxon>
        <taxon>Chromadorea</taxon>
        <taxon>Rhabditida</taxon>
        <taxon>Tylenchina</taxon>
        <taxon>Tylenchomorpha</taxon>
        <taxon>Aphelenchoidea</taxon>
        <taxon>Aphelenchoididae</taxon>
        <taxon>Bursaphelenchus</taxon>
    </lineage>
</organism>
<name>A0A811K0W6_9BILA</name>
<sequence length="164" mass="18912">MATFTLQSNDNQTFTVDYAVVRQSKMFTEMFKHIGIDATQGLEEPIPLPNLNGAILKKVVEFCEYHKNDPILGNPDEVEPHAFKLSDWQTEFMKVDDDKLYDLIMAANYLEIPLLLETGSKKLAEKLKGKTPNELRKMMGIEEEYDPKIEEEVIKELGWDKDIE</sequence>
<comment type="pathway">
    <text evidence="3">Protein modification; protein ubiquitination.</text>
</comment>
<keyword evidence="2 3" id="KW-0833">Ubl conjugation pathway</keyword>
<dbReference type="GO" id="GO:0016567">
    <property type="term" value="P:protein ubiquitination"/>
    <property type="evidence" value="ECO:0007669"/>
    <property type="project" value="UniProtKB-UniPathway"/>
</dbReference>
<dbReference type="OrthoDB" id="2342932at2759"/>
<evidence type="ECO:0000256" key="3">
    <source>
        <dbReference type="PIRNR" id="PIRNR028729"/>
    </source>
</evidence>
<dbReference type="Pfam" id="PF01466">
    <property type="entry name" value="Skp1"/>
    <property type="match status" value="1"/>
</dbReference>
<dbReference type="EMBL" id="CAJFDH010000002">
    <property type="protein sequence ID" value="CAD5209130.1"/>
    <property type="molecule type" value="Genomic_DNA"/>
</dbReference>
<evidence type="ECO:0000259" key="4">
    <source>
        <dbReference type="Pfam" id="PF01466"/>
    </source>
</evidence>
<comment type="caution">
    <text evidence="6">The sequence shown here is derived from an EMBL/GenBank/DDBJ whole genome shotgun (WGS) entry which is preliminary data.</text>
</comment>
<dbReference type="GO" id="GO:0006511">
    <property type="term" value="P:ubiquitin-dependent protein catabolic process"/>
    <property type="evidence" value="ECO:0007669"/>
    <property type="project" value="InterPro"/>
</dbReference>
<feature type="domain" description="SKP1 component dimerisation" evidence="4">
    <location>
        <begin position="115"/>
        <end position="159"/>
    </location>
</feature>
<evidence type="ECO:0000256" key="2">
    <source>
        <dbReference type="ARBA" id="ARBA00022786"/>
    </source>
</evidence>